<feature type="domain" description="HotDog ACOT-type" evidence="4">
    <location>
        <begin position="1"/>
        <end position="104"/>
    </location>
</feature>
<dbReference type="InterPro" id="IPR040170">
    <property type="entry name" value="Cytosol_ACT"/>
</dbReference>
<gene>
    <name evidence="5" type="ORF">HT578_03510</name>
</gene>
<keyword evidence="2 3" id="KW-0378">Hydrolase</keyword>
<sequence>MIFPGDTNHHGTLFGGVALAHMDKVAFLTATRHGRAPFVTARSERIDFTAPGFSGEMVEVHGTLTRVGNSSLDVEVNVIAEELVSGERRNLTRGLFTMVARKGPDTRLPLPPMPAPAPEPAEDEPLRMVEMVFPTSTNHHGNLFGGDAMKMMGKAAFIAATRHCREIVVMASSDRIDFTSPIGEGSMIELVSRIRMTGRSSMLVEVELWAEELLSGLRSHAATARYTMVAVDKDGRPQSFTRTGS</sequence>
<reference evidence="5 6" key="1">
    <citation type="journal article" date="2021" name="Int. J. Syst. Evol. Microbiol.">
        <title>Novosphingobium decolorationis sp. nov., an aniline blue-decolourizing bacterium isolated from East Pacific sediment.</title>
        <authorList>
            <person name="Chen X."/>
            <person name="Dong B."/>
            <person name="Chen T."/>
            <person name="Ren N."/>
            <person name="Wang J."/>
            <person name="Xu Y."/>
            <person name="Yang J."/>
            <person name="Zhu S."/>
            <person name="Chen J."/>
        </authorList>
    </citation>
    <scope>NUCLEOTIDE SEQUENCE [LARGE SCALE GENOMIC DNA]</scope>
    <source>
        <strain evidence="5 6">502str22</strain>
    </source>
</reference>
<name>A0ABX8EAX2_9SPHN</name>
<evidence type="ECO:0000256" key="3">
    <source>
        <dbReference type="PROSITE-ProRule" id="PRU01106"/>
    </source>
</evidence>
<keyword evidence="6" id="KW-1185">Reference proteome</keyword>
<dbReference type="InterPro" id="IPR029069">
    <property type="entry name" value="HotDog_dom_sf"/>
</dbReference>
<dbReference type="PANTHER" id="PTHR11049">
    <property type="entry name" value="ACYL COENZYME A THIOESTER HYDROLASE"/>
    <property type="match status" value="1"/>
</dbReference>
<protein>
    <submittedName>
        <fullName evidence="5">Acyl-CoA thioesterase</fullName>
    </submittedName>
</protein>
<comment type="similarity">
    <text evidence="1">Belongs to the acyl coenzyme A hydrolase family.</text>
</comment>
<evidence type="ECO:0000256" key="1">
    <source>
        <dbReference type="ARBA" id="ARBA00010458"/>
    </source>
</evidence>
<dbReference type="Proteomes" id="UP000677126">
    <property type="component" value="Chromosome"/>
</dbReference>
<organism evidence="5 6">
    <name type="scientific">Novosphingobium decolorationis</name>
    <dbReference type="NCBI Taxonomy" id="2698673"/>
    <lineage>
        <taxon>Bacteria</taxon>
        <taxon>Pseudomonadati</taxon>
        <taxon>Pseudomonadota</taxon>
        <taxon>Alphaproteobacteria</taxon>
        <taxon>Sphingomonadales</taxon>
        <taxon>Sphingomonadaceae</taxon>
        <taxon>Novosphingobium</taxon>
    </lineage>
</organism>
<evidence type="ECO:0000313" key="5">
    <source>
        <dbReference type="EMBL" id="QVM86003.1"/>
    </source>
</evidence>
<evidence type="ECO:0000313" key="6">
    <source>
        <dbReference type="Proteomes" id="UP000677126"/>
    </source>
</evidence>
<dbReference type="InterPro" id="IPR033120">
    <property type="entry name" value="HOTDOG_ACOT"/>
</dbReference>
<dbReference type="Gene3D" id="3.10.129.10">
    <property type="entry name" value="Hotdog Thioesterase"/>
    <property type="match status" value="2"/>
</dbReference>
<dbReference type="SUPFAM" id="SSF54637">
    <property type="entry name" value="Thioesterase/thiol ester dehydrase-isomerase"/>
    <property type="match status" value="2"/>
</dbReference>
<feature type="domain" description="HotDog ACOT-type" evidence="4">
    <location>
        <begin position="122"/>
        <end position="234"/>
    </location>
</feature>
<evidence type="ECO:0000256" key="2">
    <source>
        <dbReference type="ARBA" id="ARBA00022801"/>
    </source>
</evidence>
<dbReference type="Pfam" id="PF03061">
    <property type="entry name" value="4HBT"/>
    <property type="match status" value="2"/>
</dbReference>
<evidence type="ECO:0000259" key="4">
    <source>
        <dbReference type="PROSITE" id="PS51770"/>
    </source>
</evidence>
<dbReference type="EMBL" id="CP054856">
    <property type="protein sequence ID" value="QVM86003.1"/>
    <property type="molecule type" value="Genomic_DNA"/>
</dbReference>
<dbReference type="InterPro" id="IPR006683">
    <property type="entry name" value="Thioestr_dom"/>
</dbReference>
<accession>A0ABX8EAX2</accession>
<dbReference type="CDD" id="cd03442">
    <property type="entry name" value="BFIT_BACH"/>
    <property type="match status" value="2"/>
</dbReference>
<proteinExistence type="inferred from homology"/>
<dbReference type="PANTHER" id="PTHR11049:SF24">
    <property type="entry name" value="CYTOSOLIC ACYL COENZYME A THIOESTER HYDROLASE"/>
    <property type="match status" value="1"/>
</dbReference>
<dbReference type="PROSITE" id="PS51770">
    <property type="entry name" value="HOTDOG_ACOT"/>
    <property type="match status" value="2"/>
</dbReference>